<proteinExistence type="predicted"/>
<sequence>MARAGGQAGQAGDSRGGGRSGTDVSRVVVRPMGTPLPLGFLGLFVATVGFSALQLGWLPPEQGRNVALGVLALTVPTQLVSSLYGFLARDPVAGTGMGVLFGTWGAAALVTLTSPPGAASAGLGVLFLAAGAAMLVPAAAALTKLTAAGVMVLTALRFWLTGLAELTGDPGWKTAAGVAGLVLAAAALYAALALELEDANHRTVLPVLRRGAGRDVMTGSIDDELENISHEAGVRKQL</sequence>
<keyword evidence="2" id="KW-0472">Membrane</keyword>
<evidence type="ECO:0000313" key="4">
    <source>
        <dbReference type="Proteomes" id="UP000222106"/>
    </source>
</evidence>
<feature type="compositionally biased region" description="Gly residues" evidence="1">
    <location>
        <begin position="1"/>
        <end position="20"/>
    </location>
</feature>
<accession>A0A2A9EQR7</accession>
<evidence type="ECO:0000313" key="3">
    <source>
        <dbReference type="EMBL" id="PFG41103.1"/>
    </source>
</evidence>
<reference evidence="3 4" key="1">
    <citation type="submission" date="2017-10" db="EMBL/GenBank/DDBJ databases">
        <title>Sequencing the genomes of 1000 actinobacteria strains.</title>
        <authorList>
            <person name="Klenk H.-P."/>
        </authorList>
    </citation>
    <scope>NUCLEOTIDE SEQUENCE [LARGE SCALE GENOMIC DNA]</scope>
    <source>
        <strain evidence="3 4">DSM 21838</strain>
    </source>
</reference>
<feature type="transmembrane region" description="Helical" evidence="2">
    <location>
        <begin position="175"/>
        <end position="194"/>
    </location>
</feature>
<gene>
    <name evidence="3" type="ORF">ATJ97_3651</name>
</gene>
<dbReference type="AlphaFoldDB" id="A0A2A9EQR7"/>
<feature type="region of interest" description="Disordered" evidence="1">
    <location>
        <begin position="1"/>
        <end position="24"/>
    </location>
</feature>
<evidence type="ECO:0008006" key="5">
    <source>
        <dbReference type="Google" id="ProtNLM"/>
    </source>
</evidence>
<keyword evidence="4" id="KW-1185">Reference proteome</keyword>
<feature type="transmembrane region" description="Helical" evidence="2">
    <location>
        <begin position="65"/>
        <end position="87"/>
    </location>
</feature>
<comment type="caution">
    <text evidence="3">The sequence shown here is derived from an EMBL/GenBank/DDBJ whole genome shotgun (WGS) entry which is preliminary data.</text>
</comment>
<protein>
    <recommendedName>
        <fullName evidence="5">GPR1/FUN34/yaaH family protein</fullName>
    </recommendedName>
</protein>
<dbReference type="EMBL" id="PDJI01000004">
    <property type="protein sequence ID" value="PFG41103.1"/>
    <property type="molecule type" value="Genomic_DNA"/>
</dbReference>
<dbReference type="RefSeq" id="WP_211287277.1">
    <property type="nucleotide sequence ID" value="NZ_PDJI01000004.1"/>
</dbReference>
<feature type="transmembrane region" description="Helical" evidence="2">
    <location>
        <begin position="125"/>
        <end position="155"/>
    </location>
</feature>
<evidence type="ECO:0000256" key="2">
    <source>
        <dbReference type="SAM" id="Phobius"/>
    </source>
</evidence>
<dbReference type="Proteomes" id="UP000222106">
    <property type="component" value="Unassembled WGS sequence"/>
</dbReference>
<evidence type="ECO:0000256" key="1">
    <source>
        <dbReference type="SAM" id="MobiDB-lite"/>
    </source>
</evidence>
<keyword evidence="2" id="KW-1133">Transmembrane helix</keyword>
<name>A0A2A9EQR7_9MICO</name>
<feature type="transmembrane region" description="Helical" evidence="2">
    <location>
        <begin position="93"/>
        <end position="113"/>
    </location>
</feature>
<feature type="transmembrane region" description="Helical" evidence="2">
    <location>
        <begin position="38"/>
        <end position="58"/>
    </location>
</feature>
<organism evidence="3 4">
    <name type="scientific">Georgenia soli</name>
    <dbReference type="NCBI Taxonomy" id="638953"/>
    <lineage>
        <taxon>Bacteria</taxon>
        <taxon>Bacillati</taxon>
        <taxon>Actinomycetota</taxon>
        <taxon>Actinomycetes</taxon>
        <taxon>Micrococcales</taxon>
        <taxon>Bogoriellaceae</taxon>
        <taxon>Georgenia</taxon>
    </lineage>
</organism>
<keyword evidence="2" id="KW-0812">Transmembrane</keyword>